<dbReference type="PANTHER" id="PTHR35011:SF11">
    <property type="entry name" value="TRAP TRANSPORTER SMALL PERMEASE PROTEIN"/>
    <property type="match status" value="1"/>
</dbReference>
<organism evidence="11 12">
    <name type="scientific">Teichococcus deserti</name>
    <dbReference type="NCBI Taxonomy" id="1817963"/>
    <lineage>
        <taxon>Bacteria</taxon>
        <taxon>Pseudomonadati</taxon>
        <taxon>Pseudomonadota</taxon>
        <taxon>Alphaproteobacteria</taxon>
        <taxon>Acetobacterales</taxon>
        <taxon>Roseomonadaceae</taxon>
        <taxon>Roseomonas</taxon>
    </lineage>
</organism>
<dbReference type="GO" id="GO:0015740">
    <property type="term" value="P:C4-dicarboxylate transport"/>
    <property type="evidence" value="ECO:0007669"/>
    <property type="project" value="TreeGrafter"/>
</dbReference>
<dbReference type="GO" id="GO:0005886">
    <property type="term" value="C:plasma membrane"/>
    <property type="evidence" value="ECO:0007669"/>
    <property type="project" value="UniProtKB-SubCell"/>
</dbReference>
<dbReference type="RefSeq" id="WP_076960609.1">
    <property type="nucleotide sequence ID" value="NZ_MLCO01000473.1"/>
</dbReference>
<dbReference type="Proteomes" id="UP000188879">
    <property type="component" value="Unassembled WGS sequence"/>
</dbReference>
<accession>A0A1V2GTR2</accession>
<gene>
    <name evidence="11" type="ORF">BKE38_28800</name>
</gene>
<dbReference type="InterPro" id="IPR007387">
    <property type="entry name" value="TRAP_DctQ"/>
</dbReference>
<feature type="transmembrane region" description="Helical" evidence="9">
    <location>
        <begin position="65"/>
        <end position="84"/>
    </location>
</feature>
<evidence type="ECO:0000256" key="9">
    <source>
        <dbReference type="RuleBase" id="RU369079"/>
    </source>
</evidence>
<keyword evidence="12" id="KW-1185">Reference proteome</keyword>
<dbReference type="EMBL" id="MLCO01000473">
    <property type="protein sequence ID" value="ONG43584.1"/>
    <property type="molecule type" value="Genomic_DNA"/>
</dbReference>
<proteinExistence type="inferred from homology"/>
<comment type="subcellular location">
    <subcellularLocation>
        <location evidence="1 9">Cell inner membrane</location>
        <topology evidence="1 9">Multi-pass membrane protein</topology>
    </subcellularLocation>
</comment>
<dbReference type="GO" id="GO:0022857">
    <property type="term" value="F:transmembrane transporter activity"/>
    <property type="evidence" value="ECO:0007669"/>
    <property type="project" value="UniProtKB-UniRule"/>
</dbReference>
<reference evidence="11 12" key="1">
    <citation type="submission" date="2016-10" db="EMBL/GenBank/DDBJ databases">
        <title>Draft Genome sequence of Roseomonas sp. strain M3.</title>
        <authorList>
            <person name="Subhash Y."/>
            <person name="Lee S."/>
        </authorList>
    </citation>
    <scope>NUCLEOTIDE SEQUENCE [LARGE SCALE GENOMIC DNA]</scope>
    <source>
        <strain evidence="11 12">M3</strain>
    </source>
</reference>
<sequence length="188" mass="19314">MAAPHDGPSHGRKGGLPRSLGRALDLCCSLCLGIAGLCLVLMTGVVSWSVFGRFVLNDTPAWADATAMLLMGWVILGAAAAGVREGFHMGFDTLKHVLPAPIARACDLVSDLVVTLFGLGMAWFGGELALGVWDATLPAIGLPGAVEYLPLVLGGIMIGLFGAERLAAHLAGEEAPSEALVTPLVSDA</sequence>
<feature type="transmembrane region" description="Helical" evidence="9">
    <location>
        <begin position="145"/>
        <end position="163"/>
    </location>
</feature>
<feature type="transmembrane region" description="Helical" evidence="9">
    <location>
        <begin position="105"/>
        <end position="125"/>
    </location>
</feature>
<comment type="subunit">
    <text evidence="9">The complex comprises the extracytoplasmic solute receptor protein and the two transmembrane proteins.</text>
</comment>
<evidence type="ECO:0000256" key="5">
    <source>
        <dbReference type="ARBA" id="ARBA00022692"/>
    </source>
</evidence>
<keyword evidence="2 9" id="KW-0813">Transport</keyword>
<keyword evidence="4 9" id="KW-0997">Cell inner membrane</keyword>
<keyword evidence="7 9" id="KW-0472">Membrane</keyword>
<keyword evidence="3" id="KW-1003">Cell membrane</keyword>
<comment type="similarity">
    <text evidence="8 9">Belongs to the TRAP transporter small permease family.</text>
</comment>
<feature type="domain" description="Tripartite ATP-independent periplasmic transporters DctQ component" evidence="10">
    <location>
        <begin position="42"/>
        <end position="170"/>
    </location>
</feature>
<dbReference type="InterPro" id="IPR055348">
    <property type="entry name" value="DctQ"/>
</dbReference>
<dbReference type="Pfam" id="PF04290">
    <property type="entry name" value="DctQ"/>
    <property type="match status" value="1"/>
</dbReference>
<evidence type="ECO:0000313" key="11">
    <source>
        <dbReference type="EMBL" id="ONG43584.1"/>
    </source>
</evidence>
<evidence type="ECO:0000259" key="10">
    <source>
        <dbReference type="Pfam" id="PF04290"/>
    </source>
</evidence>
<evidence type="ECO:0000256" key="8">
    <source>
        <dbReference type="ARBA" id="ARBA00038436"/>
    </source>
</evidence>
<comment type="function">
    <text evidence="9">Part of the tripartite ATP-independent periplasmic (TRAP) transport system.</text>
</comment>
<dbReference type="OrthoDB" id="4964541at2"/>
<evidence type="ECO:0000256" key="1">
    <source>
        <dbReference type="ARBA" id="ARBA00004429"/>
    </source>
</evidence>
<feature type="transmembrane region" description="Helical" evidence="9">
    <location>
        <begin position="23"/>
        <end position="45"/>
    </location>
</feature>
<evidence type="ECO:0000256" key="6">
    <source>
        <dbReference type="ARBA" id="ARBA00022989"/>
    </source>
</evidence>
<protein>
    <recommendedName>
        <fullName evidence="9">TRAP transporter small permease protein</fullName>
    </recommendedName>
</protein>
<evidence type="ECO:0000256" key="3">
    <source>
        <dbReference type="ARBA" id="ARBA00022475"/>
    </source>
</evidence>
<dbReference type="PANTHER" id="PTHR35011">
    <property type="entry name" value="2,3-DIKETO-L-GULONATE TRAP TRANSPORTER SMALL PERMEASE PROTEIN YIAM"/>
    <property type="match status" value="1"/>
</dbReference>
<evidence type="ECO:0000256" key="7">
    <source>
        <dbReference type="ARBA" id="ARBA00023136"/>
    </source>
</evidence>
<dbReference type="AlphaFoldDB" id="A0A1V2GTR2"/>
<comment type="caution">
    <text evidence="11">The sequence shown here is derived from an EMBL/GenBank/DDBJ whole genome shotgun (WGS) entry which is preliminary data.</text>
</comment>
<keyword evidence="6 9" id="KW-1133">Transmembrane helix</keyword>
<evidence type="ECO:0000313" key="12">
    <source>
        <dbReference type="Proteomes" id="UP000188879"/>
    </source>
</evidence>
<evidence type="ECO:0000256" key="4">
    <source>
        <dbReference type="ARBA" id="ARBA00022519"/>
    </source>
</evidence>
<keyword evidence="5 9" id="KW-0812">Transmembrane</keyword>
<name>A0A1V2GTR2_9PROT</name>
<evidence type="ECO:0000256" key="2">
    <source>
        <dbReference type="ARBA" id="ARBA00022448"/>
    </source>
</evidence>